<evidence type="ECO:0000313" key="3">
    <source>
        <dbReference type="EMBL" id="KAA6182574.1"/>
    </source>
</evidence>
<keyword evidence="2" id="KW-0175">Coiled coil</keyword>
<dbReference type="PANTHER" id="PTHR38768">
    <property type="entry name" value="UPF0502 PROTEIN YCEH"/>
    <property type="match status" value="1"/>
</dbReference>
<evidence type="ECO:0000256" key="2">
    <source>
        <dbReference type="SAM" id="Coils"/>
    </source>
</evidence>
<dbReference type="Gene3D" id="1.10.10.10">
    <property type="entry name" value="Winged helix-like DNA-binding domain superfamily/Winged helix DNA-binding domain"/>
    <property type="match status" value="2"/>
</dbReference>
<dbReference type="Pfam" id="PF04337">
    <property type="entry name" value="DUF480"/>
    <property type="match status" value="1"/>
</dbReference>
<dbReference type="HAMAP" id="MF_01584">
    <property type="entry name" value="UPF0502"/>
    <property type="match status" value="1"/>
</dbReference>
<dbReference type="RefSeq" id="WP_150094739.1">
    <property type="nucleotide sequence ID" value="NZ_JBFUOH010000097.1"/>
</dbReference>
<dbReference type="InterPro" id="IPR036388">
    <property type="entry name" value="WH-like_DNA-bd_sf"/>
</dbReference>
<comment type="caution">
    <text evidence="3">The sequence shown here is derived from an EMBL/GenBank/DDBJ whole genome shotgun (WGS) entry which is preliminary data.</text>
</comment>
<name>A0A5M8FDV4_9GAMM</name>
<proteinExistence type="inferred from homology"/>
<reference evidence="3 4" key="1">
    <citation type="submission" date="2019-09" db="EMBL/GenBank/DDBJ databases">
        <title>Whole-genome sequence of the purple sulfur bacterium Thiohalocapsa marina DSM 19078.</title>
        <authorList>
            <person name="Kyndt J.A."/>
            <person name="Meyer T.E."/>
        </authorList>
    </citation>
    <scope>NUCLEOTIDE SEQUENCE [LARGE SCALE GENOMIC DNA]</scope>
    <source>
        <strain evidence="3 4">DSM 19078</strain>
    </source>
</reference>
<keyword evidence="4" id="KW-1185">Reference proteome</keyword>
<dbReference type="InterPro" id="IPR036390">
    <property type="entry name" value="WH_DNA-bd_sf"/>
</dbReference>
<evidence type="ECO:0000256" key="1">
    <source>
        <dbReference type="HAMAP-Rule" id="MF_01584"/>
    </source>
</evidence>
<dbReference type="AlphaFoldDB" id="A0A5M8FDV4"/>
<dbReference type="EMBL" id="VWXX01000044">
    <property type="protein sequence ID" value="KAA6182574.1"/>
    <property type="molecule type" value="Genomic_DNA"/>
</dbReference>
<feature type="coiled-coil region" evidence="2">
    <location>
        <begin position="188"/>
        <end position="215"/>
    </location>
</feature>
<protein>
    <submittedName>
        <fullName evidence="3">DUF480 domain-containing protein</fullName>
    </submittedName>
</protein>
<sequence length="221" mass="24481">MNEHTDSATPFLTPLEARILGCLMEKQRTTPDQYPLTLNALVTACNQKTARHPVMKLTPGEVGHAVGVLRDRGLIHEDLGGRATRYDHKLAGTFMLDRRQQALLCLLLLRGPQTLGELRTNASRLADFASLEQIKETLQTLIAHERAIARELPRQAGMREGRYAQLLTGEPDLSQLQEPATASAPAVDNALLERVEALEQQMAALLDRLECLESARDSRNS</sequence>
<dbReference type="PANTHER" id="PTHR38768:SF1">
    <property type="entry name" value="UPF0502 PROTEIN YCEH"/>
    <property type="match status" value="1"/>
</dbReference>
<dbReference type="SUPFAM" id="SSF46785">
    <property type="entry name" value="Winged helix' DNA-binding domain"/>
    <property type="match status" value="2"/>
</dbReference>
<comment type="similarity">
    <text evidence="1">Belongs to the UPF0502 family.</text>
</comment>
<dbReference type="InterPro" id="IPR007432">
    <property type="entry name" value="DUF480"/>
</dbReference>
<dbReference type="Proteomes" id="UP000322981">
    <property type="component" value="Unassembled WGS sequence"/>
</dbReference>
<dbReference type="OrthoDB" id="9784785at2"/>
<evidence type="ECO:0000313" key="4">
    <source>
        <dbReference type="Proteomes" id="UP000322981"/>
    </source>
</evidence>
<gene>
    <name evidence="3" type="ORF">F2Q65_17735</name>
</gene>
<accession>A0A5M8FDV4</accession>
<organism evidence="3 4">
    <name type="scientific">Thiohalocapsa marina</name>
    <dbReference type="NCBI Taxonomy" id="424902"/>
    <lineage>
        <taxon>Bacteria</taxon>
        <taxon>Pseudomonadati</taxon>
        <taxon>Pseudomonadota</taxon>
        <taxon>Gammaproteobacteria</taxon>
        <taxon>Chromatiales</taxon>
        <taxon>Chromatiaceae</taxon>
        <taxon>Thiohalocapsa</taxon>
    </lineage>
</organism>